<evidence type="ECO:0000256" key="4">
    <source>
        <dbReference type="ARBA" id="ARBA00022737"/>
    </source>
</evidence>
<feature type="region of interest" description="Disordered" evidence="11">
    <location>
        <begin position="591"/>
        <end position="632"/>
    </location>
</feature>
<dbReference type="InterPro" id="IPR022728">
    <property type="entry name" value="Period_circadian-like_C"/>
</dbReference>
<protein>
    <recommendedName>
        <fullName evidence="9">Period circadian protein homolog 2</fullName>
    </recommendedName>
    <alternativeName>
        <fullName evidence="10">Circadian clock protein PERIOD 2</fullName>
    </alternativeName>
</protein>
<dbReference type="Pfam" id="PF08447">
    <property type="entry name" value="PAS_3"/>
    <property type="match status" value="1"/>
</dbReference>
<comment type="subcellular location">
    <subcellularLocation>
        <location evidence="2">Cytoplasm</location>
    </subcellularLocation>
    <subcellularLocation>
        <location evidence="1">Nucleus</location>
    </subcellularLocation>
</comment>
<keyword evidence="5" id="KW-0805">Transcription regulation</keyword>
<dbReference type="GO" id="GO:0043153">
    <property type="term" value="P:entrainment of circadian clock by photoperiod"/>
    <property type="evidence" value="ECO:0007669"/>
    <property type="project" value="TreeGrafter"/>
</dbReference>
<feature type="compositionally biased region" description="Low complexity" evidence="11">
    <location>
        <begin position="106"/>
        <end position="125"/>
    </location>
</feature>
<dbReference type="InterPro" id="IPR035965">
    <property type="entry name" value="PAS-like_dom_sf"/>
</dbReference>
<dbReference type="Proteomes" id="UP000324632">
    <property type="component" value="Chromosome 25"/>
</dbReference>
<evidence type="ECO:0000256" key="9">
    <source>
        <dbReference type="ARBA" id="ARBA00039684"/>
    </source>
</evidence>
<evidence type="ECO:0000256" key="1">
    <source>
        <dbReference type="ARBA" id="ARBA00004123"/>
    </source>
</evidence>
<dbReference type="GO" id="GO:0000122">
    <property type="term" value="P:negative regulation of transcription by RNA polymerase II"/>
    <property type="evidence" value="ECO:0007669"/>
    <property type="project" value="TreeGrafter"/>
</dbReference>
<feature type="compositionally biased region" description="Basic and acidic residues" evidence="11">
    <location>
        <begin position="1194"/>
        <end position="1207"/>
    </location>
</feature>
<dbReference type="GO" id="GO:0001222">
    <property type="term" value="F:transcription corepressor binding"/>
    <property type="evidence" value="ECO:0007669"/>
    <property type="project" value="TreeGrafter"/>
</dbReference>
<feature type="compositionally biased region" description="Low complexity" evidence="11">
    <location>
        <begin position="1153"/>
        <end position="1182"/>
    </location>
</feature>
<feature type="region of interest" description="Disordered" evidence="11">
    <location>
        <begin position="1313"/>
        <end position="1332"/>
    </location>
</feature>
<feature type="compositionally biased region" description="Basic and acidic residues" evidence="11">
    <location>
        <begin position="76"/>
        <end position="87"/>
    </location>
</feature>
<dbReference type="InterPro" id="IPR000014">
    <property type="entry name" value="PAS"/>
</dbReference>
<keyword evidence="4" id="KW-0677">Repeat</keyword>
<dbReference type="CDD" id="cd00130">
    <property type="entry name" value="PAS"/>
    <property type="match status" value="1"/>
</dbReference>
<evidence type="ECO:0000259" key="12">
    <source>
        <dbReference type="PROSITE" id="PS50112"/>
    </source>
</evidence>
<reference evidence="13 14" key="1">
    <citation type="journal article" date="2019" name="Mol. Ecol. Resour.">
        <title>Chromosome-level genome assembly of Triplophysa tibetana, a fish adapted to the harsh high-altitude environment of the Tibetan Plateau.</title>
        <authorList>
            <person name="Yang X."/>
            <person name="Liu H."/>
            <person name="Ma Z."/>
            <person name="Zou Y."/>
            <person name="Zou M."/>
            <person name="Mao Y."/>
            <person name="Li X."/>
            <person name="Wang H."/>
            <person name="Chen T."/>
            <person name="Wang W."/>
            <person name="Yang R."/>
        </authorList>
    </citation>
    <scope>NUCLEOTIDE SEQUENCE [LARGE SCALE GENOMIC DNA]</scope>
    <source>
        <strain evidence="13">TTIB1903HZAU</strain>
        <tissue evidence="13">Muscle</tissue>
    </source>
</reference>
<dbReference type="GO" id="GO:0005634">
    <property type="term" value="C:nucleus"/>
    <property type="evidence" value="ECO:0007669"/>
    <property type="project" value="UniProtKB-SubCell"/>
</dbReference>
<keyword evidence="6" id="KW-0090">Biological rhythms</keyword>
<dbReference type="PANTHER" id="PTHR11269">
    <property type="entry name" value="PERIOD CIRCADIAN PROTEIN"/>
    <property type="match status" value="1"/>
</dbReference>
<feature type="compositionally biased region" description="Polar residues" evidence="11">
    <location>
        <begin position="925"/>
        <end position="939"/>
    </location>
</feature>
<keyword evidence="3" id="KW-0963">Cytoplasm</keyword>
<evidence type="ECO:0000313" key="14">
    <source>
        <dbReference type="Proteomes" id="UP000324632"/>
    </source>
</evidence>
<organism evidence="13 14">
    <name type="scientific">Triplophysa tibetana</name>
    <dbReference type="NCBI Taxonomy" id="1572043"/>
    <lineage>
        <taxon>Eukaryota</taxon>
        <taxon>Metazoa</taxon>
        <taxon>Chordata</taxon>
        <taxon>Craniata</taxon>
        <taxon>Vertebrata</taxon>
        <taxon>Euteleostomi</taxon>
        <taxon>Actinopterygii</taxon>
        <taxon>Neopterygii</taxon>
        <taxon>Teleostei</taxon>
        <taxon>Ostariophysi</taxon>
        <taxon>Cypriniformes</taxon>
        <taxon>Nemacheilidae</taxon>
        <taxon>Triplophysa</taxon>
    </lineage>
</organism>
<dbReference type="FunFam" id="3.30.450.20:FF:000013">
    <property type="entry name" value="Period circadian protein homolog 2"/>
    <property type="match status" value="1"/>
</dbReference>
<evidence type="ECO:0000256" key="11">
    <source>
        <dbReference type="SAM" id="MobiDB-lite"/>
    </source>
</evidence>
<feature type="region of interest" description="Disordered" evidence="11">
    <location>
        <begin position="854"/>
        <end position="905"/>
    </location>
</feature>
<proteinExistence type="predicted"/>
<feature type="domain" description="PAS" evidence="12">
    <location>
        <begin position="392"/>
        <end position="435"/>
    </location>
</feature>
<dbReference type="Gene3D" id="3.30.450.20">
    <property type="entry name" value="PAS domain"/>
    <property type="match status" value="2"/>
</dbReference>
<dbReference type="PROSITE" id="PS50112">
    <property type="entry name" value="PAS"/>
    <property type="match status" value="1"/>
</dbReference>
<feature type="region of interest" description="Disordered" evidence="11">
    <location>
        <begin position="25"/>
        <end position="152"/>
    </location>
</feature>
<feature type="region of interest" description="Disordered" evidence="11">
    <location>
        <begin position="1100"/>
        <end position="1119"/>
    </location>
</feature>
<dbReference type="SMART" id="SM00091">
    <property type="entry name" value="PAS"/>
    <property type="match status" value="2"/>
</dbReference>
<feature type="region of interest" description="Disordered" evidence="11">
    <location>
        <begin position="923"/>
        <end position="942"/>
    </location>
</feature>
<feature type="region of interest" description="Disordered" evidence="11">
    <location>
        <begin position="1152"/>
        <end position="1207"/>
    </location>
</feature>
<dbReference type="InterPro" id="IPR048814">
    <property type="entry name" value="Per1-3_PAS-A"/>
</dbReference>
<keyword evidence="8" id="KW-0539">Nucleus</keyword>
<gene>
    <name evidence="13" type="ORF">E1301_Tti010974</name>
</gene>
<dbReference type="SUPFAM" id="SSF55785">
    <property type="entry name" value="PYP-like sensor domain (PAS domain)"/>
    <property type="match status" value="1"/>
</dbReference>
<dbReference type="InterPro" id="IPR057310">
    <property type="entry name" value="PER1-3_bHLH"/>
</dbReference>
<feature type="compositionally biased region" description="Polar residues" evidence="11">
    <location>
        <begin position="126"/>
        <end position="151"/>
    </location>
</feature>
<keyword evidence="7" id="KW-0804">Transcription</keyword>
<evidence type="ECO:0000313" key="13">
    <source>
        <dbReference type="EMBL" id="KAA0702253.1"/>
    </source>
</evidence>
<feature type="region of interest" description="Disordered" evidence="11">
    <location>
        <begin position="666"/>
        <end position="730"/>
    </location>
</feature>
<name>A0A5A9MYW7_9TELE</name>
<dbReference type="GO" id="GO:0000976">
    <property type="term" value="F:transcription cis-regulatory region binding"/>
    <property type="evidence" value="ECO:0007669"/>
    <property type="project" value="TreeGrafter"/>
</dbReference>
<dbReference type="Pfam" id="PF23170">
    <property type="entry name" value="bHLH_PER"/>
    <property type="match status" value="1"/>
</dbReference>
<dbReference type="EMBL" id="SOYY01000025">
    <property type="protein sequence ID" value="KAA0702253.1"/>
    <property type="molecule type" value="Genomic_DNA"/>
</dbReference>
<dbReference type="Pfam" id="PF12114">
    <property type="entry name" value="Period_C"/>
    <property type="match status" value="1"/>
</dbReference>
<evidence type="ECO:0000256" key="6">
    <source>
        <dbReference type="ARBA" id="ARBA00023108"/>
    </source>
</evidence>
<feature type="compositionally biased region" description="Basic residues" evidence="11">
    <location>
        <begin position="855"/>
        <end position="869"/>
    </location>
</feature>
<dbReference type="Pfam" id="PF21353">
    <property type="entry name" value="Per3-like_PAS-A"/>
    <property type="match status" value="1"/>
</dbReference>
<dbReference type="GO" id="GO:0005737">
    <property type="term" value="C:cytoplasm"/>
    <property type="evidence" value="ECO:0007669"/>
    <property type="project" value="UniProtKB-SubCell"/>
</dbReference>
<evidence type="ECO:0000256" key="10">
    <source>
        <dbReference type="ARBA" id="ARBA00042893"/>
    </source>
</evidence>
<accession>A0A5A9MYW7</accession>
<keyword evidence="14" id="KW-1185">Reference proteome</keyword>
<evidence type="ECO:0000256" key="5">
    <source>
        <dbReference type="ARBA" id="ARBA00023015"/>
    </source>
</evidence>
<dbReference type="PANTHER" id="PTHR11269:SF9">
    <property type="entry name" value="PERIOD CIRCADIAN PROTEIN HOMOLOG 2"/>
    <property type="match status" value="1"/>
</dbReference>
<evidence type="ECO:0000256" key="3">
    <source>
        <dbReference type="ARBA" id="ARBA00022490"/>
    </source>
</evidence>
<dbReference type="InterPro" id="IPR050760">
    <property type="entry name" value="Period_circadian_regulator"/>
</dbReference>
<dbReference type="FunFam" id="3.30.450.20:FF:000004">
    <property type="entry name" value="Period circadian protein homolog 3"/>
    <property type="match status" value="1"/>
</dbReference>
<feature type="compositionally biased region" description="Polar residues" evidence="11">
    <location>
        <begin position="684"/>
        <end position="705"/>
    </location>
</feature>
<feature type="compositionally biased region" description="Low complexity" evidence="11">
    <location>
        <begin position="893"/>
        <end position="905"/>
    </location>
</feature>
<evidence type="ECO:0000256" key="7">
    <source>
        <dbReference type="ARBA" id="ARBA00023163"/>
    </source>
</evidence>
<evidence type="ECO:0000256" key="2">
    <source>
        <dbReference type="ARBA" id="ARBA00004496"/>
    </source>
</evidence>
<sequence>MSGETDPKPYLYRVVSEAEEPESLCRFMSHLHHMGGASEGSDSSHDPPPPPRPQTQMHEDLEMGGNGSSGSGTESHSNELHSNESHGNESVGSSSGNGKDSAFMASLGSNKSSSNSQSLSPPSSNDAFSLISSEQDNPSTSGCSSEQSAKAKTQKDLFKTLKELKYHLPPDKRNKGRASTLHALRYALRCVKQVKANEEYYQMLMINDSQPSGLDVSSYTIEEINSITSEYTLKNADIFAVAVSLITGKIVYISEQAAGILNCRKDDFKDRKFVEFLMPRDVSVFYSFTTPYRLPSWSMCTGTESSSTEFMQEKSFFCHISGGKEKEGDLQYYPFRMTPYLMKVQDFELSEEHFCCLILAERVYSGYEAPRMPPDKRIFTTTHTPNCVFQDVDERAVPLLGYLPQDLIGTPFLLHLHPSDRPLMLAVHRKILQYVGQPFDHSSIRFCVRNGEYITLDSSWCSFVNPWSRKVSFVMGRHKVRIGAMNEDVFSAPAFTDDKIMDSDVQEITEQIHRLLLQPVHSLGSSGYLSHVSNGSHEHLLSIASSSDSNGNGNAVNIGNRSIKNTGKEEEMKIKPRSFQEICKGVHLMKAQDNQGSKAEHTKTSDRGFKSSVVKQKDSALRDGPAAMDEVQDRSVNSYQQISCLDSVIRYLESCNVPNTLKRKYQFSSNSTSSNSDEDRNASEDSLQQTEGPQTRKMTSSMSMKTNDKRPSGPTPVVGGPFSPLDQPTKADSVVSQCSYSSTIVHVGDKKTRQESDYIEDAAESPVLSTPISVVSPPTVEQEAYRKLGLTKQVLTAHTQKEEQAFLSRCRKLHHAQSLRRDCPPSMQRNRAQGEAACGSKAVPGVHGTEPIAKKSCRTKKSKKARTNHHNLSDNAASQHRPLPPLQGLNPTSWSSSKTSQSGLSVPIPTMVPGYPLYPIVPSATPAQTPTGTTKSQGAQGLPTPPAYPPPLVTPVVAFVVPSFVLPQIGTAPRSPFYTAVFQPQQAYNTQDPFQPQQAYNTQQSLQPQPVYSTQQVLQPQQAYSTPQLIQNPQECSAHQPNTGFAPQQPFTPQIPFPYGMTSCPEPTIVECPHSPPLFESRCSSPLQLDLLQMEEKQDCQSAASSSAQGNCRSAPKKNPTLACRSGDGLHCGDHSSSSSFLELLLQEDSHSGTDSATSASTGFTSNDCNTSNSGTGSNTSNYFGSVDSSENNQRSDETQKDHKENLSKYVLQEPVWRLMNEADDCVMMTYQVPSRDMEKVLGEDRERLRLMQKNQPHFSSEQRRELIDQHPWMRRGRLPNFINNKDCMYCEDNAPATLEEDLSDMELIILEEMGHNRAGSPSQEEREQPSG</sequence>
<feature type="compositionally biased region" description="Polar residues" evidence="11">
    <location>
        <begin position="1183"/>
        <end position="1193"/>
    </location>
</feature>
<evidence type="ECO:0000256" key="8">
    <source>
        <dbReference type="ARBA" id="ARBA00023242"/>
    </source>
</evidence>
<comment type="caution">
    <text evidence="13">The sequence shown here is derived from an EMBL/GenBank/DDBJ whole genome shotgun (WGS) entry which is preliminary data.</text>
</comment>
<dbReference type="InterPro" id="IPR013655">
    <property type="entry name" value="PAS_fold_3"/>
</dbReference>
<feature type="compositionally biased region" description="Basic and acidic residues" evidence="11">
    <location>
        <begin position="598"/>
        <end position="621"/>
    </location>
</feature>
<dbReference type="GO" id="GO:0032922">
    <property type="term" value="P:circadian regulation of gene expression"/>
    <property type="evidence" value="ECO:0007669"/>
    <property type="project" value="TreeGrafter"/>
</dbReference>
<feature type="compositionally biased region" description="Low complexity" evidence="11">
    <location>
        <begin position="88"/>
        <end position="98"/>
    </location>
</feature>